<dbReference type="PANTHER" id="PTHR47623:SF1">
    <property type="entry name" value="OS09G0287300 PROTEIN"/>
    <property type="match status" value="1"/>
</dbReference>
<dbReference type="OrthoDB" id="9810154at2"/>
<dbReference type="EMBL" id="JACHMC010000001">
    <property type="protein sequence ID" value="MBB4883478.1"/>
    <property type="molecule type" value="Genomic_DNA"/>
</dbReference>
<gene>
    <name evidence="1" type="ORF">BJ976_001829</name>
</gene>
<organism evidence="1 2">
    <name type="scientific">Micrococcus flavus</name>
    <dbReference type="NCBI Taxonomy" id="384602"/>
    <lineage>
        <taxon>Bacteria</taxon>
        <taxon>Bacillati</taxon>
        <taxon>Actinomycetota</taxon>
        <taxon>Actinomycetes</taxon>
        <taxon>Micrococcales</taxon>
        <taxon>Micrococcaceae</taxon>
        <taxon>Micrococcus</taxon>
    </lineage>
</organism>
<dbReference type="Gene3D" id="3.40.50.1240">
    <property type="entry name" value="Phosphoglycerate mutase-like"/>
    <property type="match status" value="1"/>
</dbReference>
<evidence type="ECO:0000313" key="2">
    <source>
        <dbReference type="Proteomes" id="UP000560081"/>
    </source>
</evidence>
<dbReference type="Pfam" id="PF00300">
    <property type="entry name" value="His_Phos_1"/>
    <property type="match status" value="1"/>
</dbReference>
<dbReference type="RefSeq" id="WP_135030306.1">
    <property type="nucleotide sequence ID" value="NZ_BMLA01000008.1"/>
</dbReference>
<dbReference type="SUPFAM" id="SSF53254">
    <property type="entry name" value="Phosphoglycerate mutase-like"/>
    <property type="match status" value="1"/>
</dbReference>
<evidence type="ECO:0000313" key="1">
    <source>
        <dbReference type="EMBL" id="MBB4883478.1"/>
    </source>
</evidence>
<comment type="caution">
    <text evidence="1">The sequence shown here is derived from an EMBL/GenBank/DDBJ whole genome shotgun (WGS) entry which is preliminary data.</text>
</comment>
<dbReference type="AlphaFoldDB" id="A0A4Y8X0X8"/>
<protein>
    <submittedName>
        <fullName evidence="1">Phosphohistidine phosphatase</fullName>
        <ecNumber evidence="1">3.1.3.-</ecNumber>
    </submittedName>
</protein>
<sequence>MSGPDAKTLVLLRHAKAGWPGGVDDHDRPLAERGHRQAPAAGEWLLEHGIVPDAAVVSDALRTRQTWVWVAERLGESAPTPYLDGRLYAADAARALAVVNETEETVRSLIVVAHMPWLQDLGMRLMSLDSDQEAALSMSEHLPTLGLQVFRVDKPWAELDGRDAALTHFAVPGR</sequence>
<dbReference type="CDD" id="cd07067">
    <property type="entry name" value="HP_PGM_like"/>
    <property type="match status" value="1"/>
</dbReference>
<dbReference type="GO" id="GO:0016787">
    <property type="term" value="F:hydrolase activity"/>
    <property type="evidence" value="ECO:0007669"/>
    <property type="project" value="UniProtKB-KW"/>
</dbReference>
<dbReference type="InterPro" id="IPR013078">
    <property type="entry name" value="His_Pase_superF_clade-1"/>
</dbReference>
<dbReference type="EC" id="3.1.3.-" evidence="1"/>
<dbReference type="InterPro" id="IPR029033">
    <property type="entry name" value="His_PPase_superfam"/>
</dbReference>
<accession>A0A4Y8X0X8</accession>
<proteinExistence type="predicted"/>
<dbReference type="Proteomes" id="UP000560081">
    <property type="component" value="Unassembled WGS sequence"/>
</dbReference>
<keyword evidence="2" id="KW-1185">Reference proteome</keyword>
<name>A0A4Y8X0X8_9MICC</name>
<dbReference type="PANTHER" id="PTHR47623">
    <property type="entry name" value="OS09G0287300 PROTEIN"/>
    <property type="match status" value="1"/>
</dbReference>
<dbReference type="SMART" id="SM00855">
    <property type="entry name" value="PGAM"/>
    <property type="match status" value="1"/>
</dbReference>
<reference evidence="1 2" key="1">
    <citation type="submission" date="2020-08" db="EMBL/GenBank/DDBJ databases">
        <title>Sequencing the genomes of 1000 actinobacteria strains.</title>
        <authorList>
            <person name="Klenk H.-P."/>
        </authorList>
    </citation>
    <scope>NUCLEOTIDE SEQUENCE [LARGE SCALE GENOMIC DNA]</scope>
    <source>
        <strain evidence="1 2">DSM 19079</strain>
    </source>
</reference>
<keyword evidence="1" id="KW-0378">Hydrolase</keyword>